<keyword evidence="3" id="KW-1185">Reference proteome</keyword>
<dbReference type="Proteomes" id="UP001152798">
    <property type="component" value="Chromosome 5"/>
</dbReference>
<protein>
    <submittedName>
        <fullName evidence="2">Uncharacterized protein</fullName>
    </submittedName>
</protein>
<reference evidence="2" key="1">
    <citation type="submission" date="2022-01" db="EMBL/GenBank/DDBJ databases">
        <authorList>
            <person name="King R."/>
        </authorList>
    </citation>
    <scope>NUCLEOTIDE SEQUENCE</scope>
</reference>
<evidence type="ECO:0000256" key="1">
    <source>
        <dbReference type="SAM" id="MobiDB-lite"/>
    </source>
</evidence>
<sequence>MGLGSSLTHLVPQVPRSLQFRFASRGRLSAVSYRQLLPMGLFSGFVLVNMKRSEACWRGTRCGPSSRSSCCWSTWGSWGRWWPAAAPGSVPAPPGPPGSLSSTSTSPSR</sequence>
<gene>
    <name evidence="2" type="ORF">NEZAVI_LOCUS12195</name>
</gene>
<feature type="region of interest" description="Disordered" evidence="1">
    <location>
        <begin position="86"/>
        <end position="109"/>
    </location>
</feature>
<dbReference type="AlphaFoldDB" id="A0A9P0HKD3"/>
<organism evidence="2 3">
    <name type="scientific">Nezara viridula</name>
    <name type="common">Southern green stink bug</name>
    <name type="synonym">Cimex viridulus</name>
    <dbReference type="NCBI Taxonomy" id="85310"/>
    <lineage>
        <taxon>Eukaryota</taxon>
        <taxon>Metazoa</taxon>
        <taxon>Ecdysozoa</taxon>
        <taxon>Arthropoda</taxon>
        <taxon>Hexapoda</taxon>
        <taxon>Insecta</taxon>
        <taxon>Pterygota</taxon>
        <taxon>Neoptera</taxon>
        <taxon>Paraneoptera</taxon>
        <taxon>Hemiptera</taxon>
        <taxon>Heteroptera</taxon>
        <taxon>Panheteroptera</taxon>
        <taxon>Pentatomomorpha</taxon>
        <taxon>Pentatomoidea</taxon>
        <taxon>Pentatomidae</taxon>
        <taxon>Pentatominae</taxon>
        <taxon>Nezara</taxon>
    </lineage>
</organism>
<evidence type="ECO:0000313" key="3">
    <source>
        <dbReference type="Proteomes" id="UP001152798"/>
    </source>
</evidence>
<accession>A0A9P0HKD3</accession>
<feature type="compositionally biased region" description="Low complexity" evidence="1">
    <location>
        <begin position="98"/>
        <end position="109"/>
    </location>
</feature>
<name>A0A9P0HKD3_NEZVI</name>
<dbReference type="EMBL" id="OV725081">
    <property type="protein sequence ID" value="CAH1403608.1"/>
    <property type="molecule type" value="Genomic_DNA"/>
</dbReference>
<proteinExistence type="predicted"/>
<evidence type="ECO:0000313" key="2">
    <source>
        <dbReference type="EMBL" id="CAH1403608.1"/>
    </source>
</evidence>